<comment type="caution">
    <text evidence="4">The sequence shown here is derived from an EMBL/GenBank/DDBJ whole genome shotgun (WGS) entry which is preliminary data.</text>
</comment>
<dbReference type="InterPro" id="IPR033752">
    <property type="entry name" value="MetA_family"/>
</dbReference>
<keyword evidence="5" id="KW-1185">Reference proteome</keyword>
<keyword evidence="1" id="KW-0028">Amino-acid biosynthesis</keyword>
<evidence type="ECO:0000313" key="4">
    <source>
        <dbReference type="EMBL" id="MFC7615094.1"/>
    </source>
</evidence>
<keyword evidence="2 4" id="KW-0808">Transferase</keyword>
<reference evidence="5" key="1">
    <citation type="journal article" date="2019" name="Int. J. Syst. Evol. Microbiol.">
        <title>The Global Catalogue of Microorganisms (GCM) 10K type strain sequencing project: providing services to taxonomists for standard genome sequencing and annotation.</title>
        <authorList>
            <consortium name="The Broad Institute Genomics Platform"/>
            <consortium name="The Broad Institute Genome Sequencing Center for Infectious Disease"/>
            <person name="Wu L."/>
            <person name="Ma J."/>
        </authorList>
    </citation>
    <scope>NUCLEOTIDE SEQUENCE [LARGE SCALE GENOMIC DNA]</scope>
    <source>
        <strain evidence="5">JCM 17695</strain>
    </source>
</reference>
<dbReference type="GO" id="GO:0008899">
    <property type="term" value="F:homoserine O-succinyltransferase activity"/>
    <property type="evidence" value="ECO:0007669"/>
    <property type="project" value="UniProtKB-EC"/>
</dbReference>
<keyword evidence="3 4" id="KW-0012">Acyltransferase</keyword>
<dbReference type="Gene3D" id="3.40.50.880">
    <property type="match status" value="1"/>
</dbReference>
<gene>
    <name evidence="4" type="ORF">ACFQV2_17820</name>
</gene>
<organism evidence="4 5">
    <name type="scientific">Actinokineospora soli</name>
    <dbReference type="NCBI Taxonomy" id="1048753"/>
    <lineage>
        <taxon>Bacteria</taxon>
        <taxon>Bacillati</taxon>
        <taxon>Actinomycetota</taxon>
        <taxon>Actinomycetes</taxon>
        <taxon>Pseudonocardiales</taxon>
        <taxon>Pseudonocardiaceae</taxon>
        <taxon>Actinokineospora</taxon>
    </lineage>
</organism>
<dbReference type="SUPFAM" id="SSF52317">
    <property type="entry name" value="Class I glutamine amidotransferase-like"/>
    <property type="match status" value="1"/>
</dbReference>
<evidence type="ECO:0000313" key="5">
    <source>
        <dbReference type="Proteomes" id="UP001596512"/>
    </source>
</evidence>
<accession>A0ABW2TNZ4</accession>
<evidence type="ECO:0000256" key="2">
    <source>
        <dbReference type="ARBA" id="ARBA00022679"/>
    </source>
</evidence>
<dbReference type="PANTHER" id="PTHR20919:SF0">
    <property type="entry name" value="HOMOSERINE O-SUCCINYLTRANSFERASE"/>
    <property type="match status" value="1"/>
</dbReference>
<dbReference type="Proteomes" id="UP001596512">
    <property type="component" value="Unassembled WGS sequence"/>
</dbReference>
<dbReference type="EMBL" id="JBHTEY010000004">
    <property type="protein sequence ID" value="MFC7615094.1"/>
    <property type="molecule type" value="Genomic_DNA"/>
</dbReference>
<dbReference type="EC" id="2.3.1.46" evidence="4"/>
<dbReference type="PANTHER" id="PTHR20919">
    <property type="entry name" value="HOMOSERINE O-SUCCINYLTRANSFERASE"/>
    <property type="match status" value="1"/>
</dbReference>
<name>A0ABW2TNZ4_9PSEU</name>
<evidence type="ECO:0000256" key="3">
    <source>
        <dbReference type="ARBA" id="ARBA00023315"/>
    </source>
</evidence>
<sequence>MSRFRLAVLNVMPEAEVYLDYIGDVVPPNTDIEWVRLRNHPYRSSNQEILAATHKFYDDTDIDSCDALLISGSVMDKNPDFTAAHYWDEVVETLRDASTRVGSVAGVCWGAQVVAKVFFDIDKKHFPEKLSGVYEMTNVRPDHELMRGLDDTYWLPQSRYAEMEPGAFSAAVESGALVPLDWCANGGHATVVSADGAYLMLQGHQDYPTGRLALEYNNAVARGENPPVPANYDPERPVNRWRANNRAFIAAWLRLAARRKAEGRKPVLTGQP</sequence>
<proteinExistence type="predicted"/>
<protein>
    <submittedName>
        <fullName evidence="4">Homoserine O-succinyltransferase</fullName>
        <ecNumber evidence="4">2.3.1.46</ecNumber>
    </submittedName>
</protein>
<dbReference type="InterPro" id="IPR029062">
    <property type="entry name" value="Class_I_gatase-like"/>
</dbReference>
<dbReference type="PIRSF" id="PIRSF000450">
    <property type="entry name" value="H_ser_succinyltr"/>
    <property type="match status" value="1"/>
</dbReference>
<evidence type="ECO:0000256" key="1">
    <source>
        <dbReference type="ARBA" id="ARBA00022605"/>
    </source>
</evidence>
<dbReference type="Pfam" id="PF04204">
    <property type="entry name" value="HTS"/>
    <property type="match status" value="1"/>
</dbReference>